<dbReference type="EMBL" id="NAJL01000022">
    <property type="protein sequence ID" value="TKA27594.1"/>
    <property type="molecule type" value="Genomic_DNA"/>
</dbReference>
<organism evidence="2 3">
    <name type="scientific">Salinomyces thailandicus</name>
    <dbReference type="NCBI Taxonomy" id="706561"/>
    <lineage>
        <taxon>Eukaryota</taxon>
        <taxon>Fungi</taxon>
        <taxon>Dikarya</taxon>
        <taxon>Ascomycota</taxon>
        <taxon>Pezizomycotina</taxon>
        <taxon>Dothideomycetes</taxon>
        <taxon>Dothideomycetidae</taxon>
        <taxon>Mycosphaerellales</taxon>
        <taxon>Teratosphaeriaceae</taxon>
        <taxon>Salinomyces</taxon>
    </lineage>
</organism>
<dbReference type="InterPro" id="IPR002925">
    <property type="entry name" value="Dienelactn_hydro"/>
</dbReference>
<reference evidence="2 3" key="1">
    <citation type="submission" date="2017-03" db="EMBL/GenBank/DDBJ databases">
        <title>Genomes of endolithic fungi from Antarctica.</title>
        <authorList>
            <person name="Coleine C."/>
            <person name="Masonjones S."/>
            <person name="Stajich J.E."/>
        </authorList>
    </citation>
    <scope>NUCLEOTIDE SEQUENCE [LARGE SCALE GENOMIC DNA]</scope>
    <source>
        <strain evidence="2 3">CCFEE 6315</strain>
    </source>
</reference>
<sequence length="250" mass="27889">MTSTQSHACCTVPPVQAEGYKGKGDYMTVEGMKTYATGPKDAKSAIMVIYDIFGFFPQTIQGADILAHADKEHQYQVFMPDFFDGNPADISWYPPDTEEKGNKLGQFFQTAAAPPKTLERIPKVLKQLQSERPDIKEWGVVGFCWGGKIVNLSSQQGTAWKAGAACHPAMVDANDAAGITIPFAMLPSKDESKDDVAAWQKNIKTKNIVEWFPTQVHGWMAARGDLKNEEVKKEYERGYNLLLNFFHENM</sequence>
<name>A0A4U0TYY0_9PEZI</name>
<dbReference type="PANTHER" id="PTHR47668:SF1">
    <property type="entry name" value="DIENELACTONE HYDROLASE DOMAIN-CONTAINING PROTEIN-RELATED"/>
    <property type="match status" value="1"/>
</dbReference>
<proteinExistence type="predicted"/>
<dbReference type="Proteomes" id="UP000308549">
    <property type="component" value="Unassembled WGS sequence"/>
</dbReference>
<keyword evidence="3" id="KW-1185">Reference proteome</keyword>
<dbReference type="GO" id="GO:0016787">
    <property type="term" value="F:hydrolase activity"/>
    <property type="evidence" value="ECO:0007669"/>
    <property type="project" value="InterPro"/>
</dbReference>
<dbReference type="SUPFAM" id="SSF53474">
    <property type="entry name" value="alpha/beta-Hydrolases"/>
    <property type="match status" value="1"/>
</dbReference>
<evidence type="ECO:0000313" key="2">
    <source>
        <dbReference type="EMBL" id="TKA27594.1"/>
    </source>
</evidence>
<protein>
    <recommendedName>
        <fullName evidence="1">Dienelactone hydrolase domain-containing protein</fullName>
    </recommendedName>
</protein>
<dbReference type="AlphaFoldDB" id="A0A4U0TYY0"/>
<accession>A0A4U0TYY0</accession>
<evidence type="ECO:0000259" key="1">
    <source>
        <dbReference type="Pfam" id="PF01738"/>
    </source>
</evidence>
<dbReference type="OrthoDB" id="2147163at2759"/>
<comment type="caution">
    <text evidence="2">The sequence shown here is derived from an EMBL/GenBank/DDBJ whole genome shotgun (WGS) entry which is preliminary data.</text>
</comment>
<dbReference type="Gene3D" id="3.40.50.1820">
    <property type="entry name" value="alpha/beta hydrolase"/>
    <property type="match status" value="1"/>
</dbReference>
<dbReference type="PANTHER" id="PTHR47668">
    <property type="entry name" value="DIENELACTONE HYDROLASE FAMILY PROTEIN (AFU_ORTHOLOGUE AFUA_6G01940)"/>
    <property type="match status" value="1"/>
</dbReference>
<dbReference type="Pfam" id="PF01738">
    <property type="entry name" value="DLH"/>
    <property type="match status" value="1"/>
</dbReference>
<gene>
    <name evidence="2" type="ORF">B0A50_04426</name>
</gene>
<evidence type="ECO:0000313" key="3">
    <source>
        <dbReference type="Proteomes" id="UP000308549"/>
    </source>
</evidence>
<feature type="domain" description="Dienelactone hydrolase" evidence="1">
    <location>
        <begin position="32"/>
        <end position="248"/>
    </location>
</feature>
<dbReference type="InterPro" id="IPR029058">
    <property type="entry name" value="AB_hydrolase_fold"/>
</dbReference>